<sequence length="53" mass="6042">MSGVTCSLRFPGQLNSDPRLHFFMYISLTVPGLTQQMWNVKNMMCAADPRHGR</sequence>
<proteinExistence type="predicted"/>
<dbReference type="Proteomes" id="UP001295469">
    <property type="component" value="Chromosome C06"/>
</dbReference>
<reference evidence="3" key="1">
    <citation type="submission" date="2021-01" db="EMBL/GenBank/DDBJ databases">
        <authorList>
            <consortium name="Genoscope - CEA"/>
            <person name="William W."/>
        </authorList>
    </citation>
    <scope>NUCLEOTIDE SEQUENCE</scope>
</reference>
<keyword evidence="1" id="KW-0547">Nucleotide-binding</keyword>
<dbReference type="Gramene" id="CDX85919">
    <property type="protein sequence ID" value="CDX85919"/>
    <property type="gene ID" value="GSBRNA2T00143751001"/>
</dbReference>
<evidence type="ECO:0000313" key="3">
    <source>
        <dbReference type="EMBL" id="CAF2060917.1"/>
    </source>
</evidence>
<dbReference type="InterPro" id="IPR008280">
    <property type="entry name" value="Tub_FtsZ_C"/>
</dbReference>
<dbReference type="EMBL" id="HG994370">
    <property type="protein sequence ID" value="CAF2060917.1"/>
    <property type="molecule type" value="Genomic_DNA"/>
</dbReference>
<dbReference type="Gene3D" id="3.40.50.1440">
    <property type="entry name" value="Tubulin/FtsZ, GTPase domain"/>
    <property type="match status" value="1"/>
</dbReference>
<gene>
    <name evidence="3" type="ORF">DARMORV10_C06P32390.1</name>
</gene>
<dbReference type="OMA" id="FMYISLT"/>
<dbReference type="InterPro" id="IPR036525">
    <property type="entry name" value="Tubulin/FtsZ_GTPase_sf"/>
</dbReference>
<dbReference type="GO" id="GO:0005525">
    <property type="term" value="F:GTP binding"/>
    <property type="evidence" value="ECO:0007669"/>
    <property type="project" value="UniProtKB-KW"/>
</dbReference>
<protein>
    <submittedName>
        <fullName evidence="3">(rape) hypothetical protein</fullName>
    </submittedName>
</protein>
<evidence type="ECO:0000256" key="1">
    <source>
        <dbReference type="ARBA" id="ARBA00022741"/>
    </source>
</evidence>
<evidence type="ECO:0000256" key="2">
    <source>
        <dbReference type="ARBA" id="ARBA00023134"/>
    </source>
</evidence>
<dbReference type="SUPFAM" id="SSF55307">
    <property type="entry name" value="Tubulin C-terminal domain-like"/>
    <property type="match status" value="1"/>
</dbReference>
<name>A0A816QEM6_BRANA</name>
<keyword evidence="2" id="KW-0342">GTP-binding</keyword>
<accession>A0A816QEM6</accession>
<dbReference type="AlphaFoldDB" id="A0A816QEM6"/>
<organism evidence="3">
    <name type="scientific">Brassica napus</name>
    <name type="common">Rape</name>
    <dbReference type="NCBI Taxonomy" id="3708"/>
    <lineage>
        <taxon>Eukaryota</taxon>
        <taxon>Viridiplantae</taxon>
        <taxon>Streptophyta</taxon>
        <taxon>Embryophyta</taxon>
        <taxon>Tracheophyta</taxon>
        <taxon>Spermatophyta</taxon>
        <taxon>Magnoliopsida</taxon>
        <taxon>eudicotyledons</taxon>
        <taxon>Gunneridae</taxon>
        <taxon>Pentapetalae</taxon>
        <taxon>rosids</taxon>
        <taxon>malvids</taxon>
        <taxon>Brassicales</taxon>
        <taxon>Brassicaceae</taxon>
        <taxon>Brassiceae</taxon>
        <taxon>Brassica</taxon>
    </lineage>
</organism>